<proteinExistence type="predicted"/>
<dbReference type="InterPro" id="IPR029063">
    <property type="entry name" value="SAM-dependent_MTases_sf"/>
</dbReference>
<accession>A0ABU0M8T3</accession>
<dbReference type="Gene3D" id="3.40.50.150">
    <property type="entry name" value="Vaccinia Virus protein VP39"/>
    <property type="match status" value="1"/>
</dbReference>
<comment type="caution">
    <text evidence="3">The sequence shown here is derived from an EMBL/GenBank/DDBJ whole genome shotgun (WGS) entry which is preliminary data.</text>
</comment>
<feature type="compositionally biased region" description="Low complexity" evidence="1">
    <location>
        <begin position="12"/>
        <end position="21"/>
    </location>
</feature>
<dbReference type="InterPro" id="IPR013216">
    <property type="entry name" value="Methyltransf_11"/>
</dbReference>
<protein>
    <submittedName>
        <fullName evidence="3">Ubiquinone/menaquinone biosynthesis C-methylase UbiE</fullName>
    </submittedName>
</protein>
<dbReference type="PANTHER" id="PTHR43591:SF24">
    <property type="entry name" value="2-METHOXY-6-POLYPRENYL-1,4-BENZOQUINOL METHYLASE, MITOCHONDRIAL"/>
    <property type="match status" value="1"/>
</dbReference>
<keyword evidence="3" id="KW-0830">Ubiquinone</keyword>
<gene>
    <name evidence="3" type="ORF">QO015_002989</name>
</gene>
<dbReference type="Proteomes" id="UP001223743">
    <property type="component" value="Unassembled WGS sequence"/>
</dbReference>
<evidence type="ECO:0000313" key="3">
    <source>
        <dbReference type="EMBL" id="MDQ0517376.1"/>
    </source>
</evidence>
<dbReference type="EMBL" id="JAUSWJ010000001">
    <property type="protein sequence ID" value="MDQ0517376.1"/>
    <property type="molecule type" value="Genomic_DNA"/>
</dbReference>
<evidence type="ECO:0000313" key="4">
    <source>
        <dbReference type="Proteomes" id="UP001223743"/>
    </source>
</evidence>
<organism evidence="3 4">
    <name type="scientific">Kaistia geumhonensis</name>
    <dbReference type="NCBI Taxonomy" id="410839"/>
    <lineage>
        <taxon>Bacteria</taxon>
        <taxon>Pseudomonadati</taxon>
        <taxon>Pseudomonadota</taxon>
        <taxon>Alphaproteobacteria</taxon>
        <taxon>Hyphomicrobiales</taxon>
        <taxon>Kaistiaceae</taxon>
        <taxon>Kaistia</taxon>
    </lineage>
</organism>
<reference evidence="3 4" key="1">
    <citation type="submission" date="2023-07" db="EMBL/GenBank/DDBJ databases">
        <title>Genomic Encyclopedia of Type Strains, Phase IV (KMG-IV): sequencing the most valuable type-strain genomes for metagenomic binning, comparative biology and taxonomic classification.</title>
        <authorList>
            <person name="Goeker M."/>
        </authorList>
    </citation>
    <scope>NUCLEOTIDE SEQUENCE [LARGE SCALE GENOMIC DNA]</scope>
    <source>
        <strain evidence="3 4">B1-1</strain>
    </source>
</reference>
<dbReference type="RefSeq" id="WP_266278462.1">
    <property type="nucleotide sequence ID" value="NZ_JAPKNF010000001.1"/>
</dbReference>
<dbReference type="SUPFAM" id="SSF53335">
    <property type="entry name" value="S-adenosyl-L-methionine-dependent methyltransferases"/>
    <property type="match status" value="1"/>
</dbReference>
<name>A0ABU0M8T3_9HYPH</name>
<dbReference type="PANTHER" id="PTHR43591">
    <property type="entry name" value="METHYLTRANSFERASE"/>
    <property type="match status" value="1"/>
</dbReference>
<dbReference type="Pfam" id="PF08241">
    <property type="entry name" value="Methyltransf_11"/>
    <property type="match status" value="1"/>
</dbReference>
<evidence type="ECO:0000256" key="1">
    <source>
        <dbReference type="SAM" id="MobiDB-lite"/>
    </source>
</evidence>
<sequence length="269" mass="28754">MTEKTQAAVPPARQAASQSTSQAELAARQFGSQADAYVASRVHAEGGDIAELAALVQPGARVLDLGCGGGHVSYAAAASAGAVTAYDLSGDMLAAVRREAAARGLANIETAQGPAERLPFADESFDVVLCRFTAHHWQDVRAGLREARRVLKKGGVAGFADVVAPEQPVFDTFLQTFEMLRDPSHVRDYSSAEWVSFAAEAGFSTTALTRRRLPLDYAAWIARMRTPPVLADAIRALQAAVSDDVRRYFEVADDGSFVIDTAVFTLRPL</sequence>
<dbReference type="CDD" id="cd02440">
    <property type="entry name" value="AdoMet_MTases"/>
    <property type="match status" value="1"/>
</dbReference>
<evidence type="ECO:0000259" key="2">
    <source>
        <dbReference type="Pfam" id="PF08241"/>
    </source>
</evidence>
<feature type="domain" description="Methyltransferase type 11" evidence="2">
    <location>
        <begin position="63"/>
        <end position="156"/>
    </location>
</feature>
<feature type="region of interest" description="Disordered" evidence="1">
    <location>
        <begin position="1"/>
        <end position="21"/>
    </location>
</feature>
<keyword evidence="4" id="KW-1185">Reference proteome</keyword>